<proteinExistence type="predicted"/>
<name>A0A0V0R5X0_PSEPJ</name>
<evidence type="ECO:0000259" key="1">
    <source>
        <dbReference type="PROSITE" id="PS50075"/>
    </source>
</evidence>
<dbReference type="PROSITE" id="PS50075">
    <property type="entry name" value="CARRIER"/>
    <property type="match status" value="1"/>
</dbReference>
<protein>
    <submittedName>
        <fullName evidence="2">Acyl carrier protein-like protein</fullName>
    </submittedName>
</protein>
<dbReference type="FunCoup" id="A0A0V0R5X0">
    <property type="interactions" value="61"/>
</dbReference>
<dbReference type="InterPro" id="IPR009081">
    <property type="entry name" value="PP-bd_ACP"/>
</dbReference>
<gene>
    <name evidence="2" type="ORF">PPERSA_05282</name>
</gene>
<dbReference type="OMA" id="QSTWNDI"/>
<accession>A0A0V0R5X0</accession>
<sequence>MFKAVQKINSSIVKNLTQKNTYFYAPDSIQKRETLSGYYLDPNDVARRFIKIISLHDDIKNPSEIKINSSWEQIGVGELAKVEILLEAEQEFWLEFSDEDAERFRTIEDVVQHVSKSFFAQ</sequence>
<dbReference type="Gene3D" id="1.10.1200.10">
    <property type="entry name" value="ACP-like"/>
    <property type="match status" value="1"/>
</dbReference>
<dbReference type="InParanoid" id="A0A0V0R5X0"/>
<reference evidence="2 3" key="1">
    <citation type="journal article" date="2015" name="Sci. Rep.">
        <title>Genome of the facultative scuticociliatosis pathogen Pseudocohnilembus persalinus provides insight into its virulence through horizontal gene transfer.</title>
        <authorList>
            <person name="Xiong J."/>
            <person name="Wang G."/>
            <person name="Cheng J."/>
            <person name="Tian M."/>
            <person name="Pan X."/>
            <person name="Warren A."/>
            <person name="Jiang C."/>
            <person name="Yuan D."/>
            <person name="Miao W."/>
        </authorList>
    </citation>
    <scope>NUCLEOTIDE SEQUENCE [LARGE SCALE GENOMIC DNA]</scope>
    <source>
        <strain evidence="2">36N120E</strain>
    </source>
</reference>
<evidence type="ECO:0000313" key="2">
    <source>
        <dbReference type="EMBL" id="KRX09890.1"/>
    </source>
</evidence>
<dbReference type="InterPro" id="IPR036736">
    <property type="entry name" value="ACP-like_sf"/>
</dbReference>
<comment type="caution">
    <text evidence="2">The sequence shown here is derived from an EMBL/GenBank/DDBJ whole genome shotgun (WGS) entry which is preliminary data.</text>
</comment>
<dbReference type="SUPFAM" id="SSF47336">
    <property type="entry name" value="ACP-like"/>
    <property type="match status" value="1"/>
</dbReference>
<dbReference type="AlphaFoldDB" id="A0A0V0R5X0"/>
<organism evidence="2 3">
    <name type="scientific">Pseudocohnilembus persalinus</name>
    <name type="common">Ciliate</name>
    <dbReference type="NCBI Taxonomy" id="266149"/>
    <lineage>
        <taxon>Eukaryota</taxon>
        <taxon>Sar</taxon>
        <taxon>Alveolata</taxon>
        <taxon>Ciliophora</taxon>
        <taxon>Intramacronucleata</taxon>
        <taxon>Oligohymenophorea</taxon>
        <taxon>Scuticociliatia</taxon>
        <taxon>Philasterida</taxon>
        <taxon>Pseudocohnilembidae</taxon>
        <taxon>Pseudocohnilembus</taxon>
    </lineage>
</organism>
<dbReference type="OrthoDB" id="448946at2759"/>
<dbReference type="EMBL" id="LDAU01000042">
    <property type="protein sequence ID" value="KRX09890.1"/>
    <property type="molecule type" value="Genomic_DNA"/>
</dbReference>
<keyword evidence="3" id="KW-1185">Reference proteome</keyword>
<feature type="domain" description="Carrier" evidence="1">
    <location>
        <begin position="43"/>
        <end position="118"/>
    </location>
</feature>
<dbReference type="Proteomes" id="UP000054937">
    <property type="component" value="Unassembled WGS sequence"/>
</dbReference>
<evidence type="ECO:0000313" key="3">
    <source>
        <dbReference type="Proteomes" id="UP000054937"/>
    </source>
</evidence>